<evidence type="ECO:0000313" key="2">
    <source>
        <dbReference type="Proteomes" id="UP000610760"/>
    </source>
</evidence>
<dbReference type="AlphaFoldDB" id="A0A926E431"/>
<organism evidence="1 2">
    <name type="scientific">Fumia xinanensis</name>
    <dbReference type="NCBI Taxonomy" id="2763659"/>
    <lineage>
        <taxon>Bacteria</taxon>
        <taxon>Bacillati</taxon>
        <taxon>Bacillota</taxon>
        <taxon>Clostridia</taxon>
        <taxon>Eubacteriales</taxon>
        <taxon>Oscillospiraceae</taxon>
        <taxon>Fumia</taxon>
    </lineage>
</organism>
<gene>
    <name evidence="1" type="ORF">H8710_11540</name>
</gene>
<evidence type="ECO:0000313" key="1">
    <source>
        <dbReference type="EMBL" id="MBC8560697.1"/>
    </source>
</evidence>
<protein>
    <submittedName>
        <fullName evidence="1">Uncharacterized protein</fullName>
    </submittedName>
</protein>
<reference evidence="1" key="1">
    <citation type="submission" date="2020-08" db="EMBL/GenBank/DDBJ databases">
        <title>Genome public.</title>
        <authorList>
            <person name="Liu C."/>
            <person name="Sun Q."/>
        </authorList>
    </citation>
    <scope>NUCLEOTIDE SEQUENCE</scope>
    <source>
        <strain evidence="1">NSJ-33</strain>
    </source>
</reference>
<name>A0A926E431_9FIRM</name>
<sequence length="92" mass="10669">MAVDIAQIDNLLHNQRNFAKLISSRVFMQSVRLAVGDFMDLKTLLTLHFVEKCSIKQLADYYQVKPALIEDWLGKIYRITAALIRKGILRFE</sequence>
<dbReference type="EMBL" id="JACRSV010000004">
    <property type="protein sequence ID" value="MBC8560697.1"/>
    <property type="molecule type" value="Genomic_DNA"/>
</dbReference>
<proteinExistence type="predicted"/>
<comment type="caution">
    <text evidence="1">The sequence shown here is derived from an EMBL/GenBank/DDBJ whole genome shotgun (WGS) entry which is preliminary data.</text>
</comment>
<keyword evidence="2" id="KW-1185">Reference proteome</keyword>
<dbReference type="RefSeq" id="WP_249295903.1">
    <property type="nucleotide sequence ID" value="NZ_JACRSV010000004.1"/>
</dbReference>
<dbReference type="Proteomes" id="UP000610760">
    <property type="component" value="Unassembled WGS sequence"/>
</dbReference>
<accession>A0A926E431</accession>